<dbReference type="EMBL" id="JACIBX010000015">
    <property type="protein sequence ID" value="MBB3713478.1"/>
    <property type="molecule type" value="Genomic_DNA"/>
</dbReference>
<keyword evidence="5" id="KW-1185">Reference proteome</keyword>
<keyword evidence="4" id="KW-0966">Cell projection</keyword>
<keyword evidence="1" id="KW-0678">Repressor</keyword>
<evidence type="ECO:0000256" key="3">
    <source>
        <dbReference type="ARBA" id="ARBA00022884"/>
    </source>
</evidence>
<keyword evidence="4" id="KW-0969">Cilium</keyword>
<name>A0ABR6HSE4_9RHOB</name>
<dbReference type="RefSeq" id="WP_183474957.1">
    <property type="nucleotide sequence ID" value="NZ_JACIBX010000015.1"/>
</dbReference>
<gene>
    <name evidence="4" type="ORF">FHS00_003082</name>
</gene>
<dbReference type="Pfam" id="PF07378">
    <property type="entry name" value="FlbT"/>
    <property type="match status" value="1"/>
</dbReference>
<protein>
    <submittedName>
        <fullName evidence="4">Flagellar protein FlbT</fullName>
    </submittedName>
</protein>
<reference evidence="4 5" key="1">
    <citation type="submission" date="2020-08" db="EMBL/GenBank/DDBJ databases">
        <title>Genomic Encyclopedia of Type Strains, Phase III (KMG-III): the genomes of soil and plant-associated and newly described type strains.</title>
        <authorList>
            <person name="Whitman W."/>
        </authorList>
    </citation>
    <scope>NUCLEOTIDE SEQUENCE [LARGE SCALE GENOMIC DNA]</scope>
    <source>
        <strain evidence="4 5">CECT 8572</strain>
    </source>
</reference>
<proteinExistence type="predicted"/>
<sequence length="154" mass="16675">MALKLTLKPDERIVVNGCMMRNSGRRHVLTIESHADVVRGHDLLDDNAKPTPVTKAYFLIQTALIQRALRDELLPLIQSQLAELATTFGNPSLGNIFEAASFVSAGDYYKAMRALRPVIAHEAETLSRISGVTQPGLAAFGAGHAPERRAGQAS</sequence>
<evidence type="ECO:0000256" key="1">
    <source>
        <dbReference type="ARBA" id="ARBA00022491"/>
    </source>
</evidence>
<evidence type="ECO:0000313" key="4">
    <source>
        <dbReference type="EMBL" id="MBB3713478.1"/>
    </source>
</evidence>
<dbReference type="Proteomes" id="UP000576152">
    <property type="component" value="Unassembled WGS sequence"/>
</dbReference>
<keyword evidence="2" id="KW-1005">Bacterial flagellum biogenesis</keyword>
<dbReference type="InterPro" id="IPR009967">
    <property type="entry name" value="Flagellum_FlbT"/>
</dbReference>
<keyword evidence="4" id="KW-0282">Flagellum</keyword>
<evidence type="ECO:0000313" key="5">
    <source>
        <dbReference type="Proteomes" id="UP000576152"/>
    </source>
</evidence>
<comment type="caution">
    <text evidence="4">The sequence shown here is derived from an EMBL/GenBank/DDBJ whole genome shotgun (WGS) entry which is preliminary data.</text>
</comment>
<keyword evidence="3" id="KW-0694">RNA-binding</keyword>
<accession>A0ABR6HSE4</accession>
<evidence type="ECO:0000256" key="2">
    <source>
        <dbReference type="ARBA" id="ARBA00022795"/>
    </source>
</evidence>
<organism evidence="4 5">
    <name type="scientific">Limimaricola variabilis</name>
    <dbReference type="NCBI Taxonomy" id="1492771"/>
    <lineage>
        <taxon>Bacteria</taxon>
        <taxon>Pseudomonadati</taxon>
        <taxon>Pseudomonadota</taxon>
        <taxon>Alphaproteobacteria</taxon>
        <taxon>Rhodobacterales</taxon>
        <taxon>Paracoccaceae</taxon>
        <taxon>Limimaricola</taxon>
    </lineage>
</organism>